<sequence>MVKLSIQRLREILKEINTDPQTAQQYYSRLSRILKFLNNNTGLKNAAVKETGSRAKETDTRKSDIDLIFCTSPDQDNQTIRNHIFEKAISAFGKAAEVKVSGKAVHVDFKSCNFDLVYLSQKKFKEESNKIKEIIKLRPVHKNAIKLVKYAFDKSGIKNIKGYEVEKACLVVNSISTPDCVKKIVKYFKGRIEQNGLTIKSVLQILK</sequence>
<organism evidence="2">
    <name type="scientific">marine sediment metagenome</name>
    <dbReference type="NCBI Taxonomy" id="412755"/>
    <lineage>
        <taxon>unclassified sequences</taxon>
        <taxon>metagenomes</taxon>
        <taxon>ecological metagenomes</taxon>
    </lineage>
</organism>
<dbReference type="Pfam" id="PF01909">
    <property type="entry name" value="NTP_transf_2"/>
    <property type="match status" value="1"/>
</dbReference>
<proteinExistence type="predicted"/>
<protein>
    <recommendedName>
        <fullName evidence="1">Polymerase nucleotidyl transferase domain-containing protein</fullName>
    </recommendedName>
</protein>
<dbReference type="Gene3D" id="3.30.460.10">
    <property type="entry name" value="Beta Polymerase, domain 2"/>
    <property type="match status" value="1"/>
</dbReference>
<accession>X1N1V9</accession>
<dbReference type="InterPro" id="IPR043519">
    <property type="entry name" value="NT_sf"/>
</dbReference>
<evidence type="ECO:0000313" key="2">
    <source>
        <dbReference type="EMBL" id="GAI24261.1"/>
    </source>
</evidence>
<gene>
    <name evidence="2" type="ORF">S06H3_31782</name>
</gene>
<dbReference type="InterPro" id="IPR002934">
    <property type="entry name" value="Polymerase_NTP_transf_dom"/>
</dbReference>
<reference evidence="2" key="1">
    <citation type="journal article" date="2014" name="Front. Microbiol.">
        <title>High frequency of phylogenetically diverse reductive dehalogenase-homologous genes in deep subseafloor sedimentary metagenomes.</title>
        <authorList>
            <person name="Kawai M."/>
            <person name="Futagami T."/>
            <person name="Toyoda A."/>
            <person name="Takaki Y."/>
            <person name="Nishi S."/>
            <person name="Hori S."/>
            <person name="Arai W."/>
            <person name="Tsubouchi T."/>
            <person name="Morono Y."/>
            <person name="Uchiyama I."/>
            <person name="Ito T."/>
            <person name="Fujiyama A."/>
            <person name="Inagaki F."/>
            <person name="Takami H."/>
        </authorList>
    </citation>
    <scope>NUCLEOTIDE SEQUENCE</scope>
    <source>
        <strain evidence="2">Expedition CK06-06</strain>
    </source>
</reference>
<dbReference type="SUPFAM" id="SSF81301">
    <property type="entry name" value="Nucleotidyltransferase"/>
    <property type="match status" value="1"/>
</dbReference>
<dbReference type="AlphaFoldDB" id="X1N1V9"/>
<comment type="caution">
    <text evidence="2">The sequence shown here is derived from an EMBL/GenBank/DDBJ whole genome shotgun (WGS) entry which is preliminary data.</text>
</comment>
<name>X1N1V9_9ZZZZ</name>
<dbReference type="GO" id="GO:0016779">
    <property type="term" value="F:nucleotidyltransferase activity"/>
    <property type="evidence" value="ECO:0007669"/>
    <property type="project" value="InterPro"/>
</dbReference>
<dbReference type="EMBL" id="BARV01018839">
    <property type="protein sequence ID" value="GAI24261.1"/>
    <property type="molecule type" value="Genomic_DNA"/>
</dbReference>
<feature type="domain" description="Polymerase nucleotidyl transferase" evidence="1">
    <location>
        <begin position="31"/>
        <end position="120"/>
    </location>
</feature>
<evidence type="ECO:0000259" key="1">
    <source>
        <dbReference type="Pfam" id="PF01909"/>
    </source>
</evidence>